<dbReference type="InterPro" id="IPR002747">
    <property type="entry name" value="SAM_OH_AdoTrfase"/>
</dbReference>
<dbReference type="InterPro" id="IPR046469">
    <property type="entry name" value="SAM_HAT_N"/>
</dbReference>
<evidence type="ECO:0000313" key="5">
    <source>
        <dbReference type="EMBL" id="MDX8152625.1"/>
    </source>
</evidence>
<dbReference type="InterPro" id="IPR023227">
    <property type="entry name" value="SAM_OH_AdoTrfase_C_sf"/>
</dbReference>
<dbReference type="Proteomes" id="UP001277761">
    <property type="component" value="Unassembled WGS sequence"/>
</dbReference>
<dbReference type="SUPFAM" id="SSF101852">
    <property type="entry name" value="Bacterial fluorinating enzyme, C-terminal domain"/>
    <property type="match status" value="1"/>
</dbReference>
<organism evidence="5 6">
    <name type="scientific">Patulibacter brassicae</name>
    <dbReference type="NCBI Taxonomy" id="1705717"/>
    <lineage>
        <taxon>Bacteria</taxon>
        <taxon>Bacillati</taxon>
        <taxon>Actinomycetota</taxon>
        <taxon>Thermoleophilia</taxon>
        <taxon>Solirubrobacterales</taxon>
        <taxon>Patulibacteraceae</taxon>
        <taxon>Patulibacter</taxon>
    </lineage>
</organism>
<keyword evidence="6" id="KW-1185">Reference proteome</keyword>
<dbReference type="PIRSF" id="PIRSF006779">
    <property type="entry name" value="UCP006779"/>
    <property type="match status" value="1"/>
</dbReference>
<dbReference type="EMBL" id="JAXAVX010000007">
    <property type="protein sequence ID" value="MDX8152625.1"/>
    <property type="molecule type" value="Genomic_DNA"/>
</dbReference>
<accession>A0ABU4VME7</accession>
<dbReference type="Gene3D" id="2.40.30.90">
    <property type="entry name" value="Bacterial fluorinating enzyme like"/>
    <property type="match status" value="1"/>
</dbReference>
<keyword evidence="1" id="KW-0949">S-adenosyl-L-methionine</keyword>
<dbReference type="RefSeq" id="WP_319954781.1">
    <property type="nucleotide sequence ID" value="NZ_JAXAVX010000007.1"/>
</dbReference>
<evidence type="ECO:0000313" key="6">
    <source>
        <dbReference type="Proteomes" id="UP001277761"/>
    </source>
</evidence>
<dbReference type="InterPro" id="IPR046470">
    <property type="entry name" value="SAM_HAT_C"/>
</dbReference>
<dbReference type="InterPro" id="IPR023228">
    <property type="entry name" value="SAM_OH_AdoTrfase_N_sf"/>
</dbReference>
<gene>
    <name evidence="5" type="ORF">SK069_13550</name>
</gene>
<dbReference type="Pfam" id="PF20257">
    <property type="entry name" value="SAM_HAT_C"/>
    <property type="match status" value="1"/>
</dbReference>
<reference evidence="5 6" key="1">
    <citation type="submission" date="2023-11" db="EMBL/GenBank/DDBJ databases">
        <authorList>
            <person name="Xu M."/>
            <person name="Jiang T."/>
        </authorList>
    </citation>
    <scope>NUCLEOTIDE SEQUENCE [LARGE SCALE GENOMIC DNA]</scope>
    <source>
        <strain evidence="5 6">SD</strain>
    </source>
</reference>
<comment type="similarity">
    <text evidence="2">Belongs to the SAM hydrolase / SAM-dependent halogenase family.</text>
</comment>
<protein>
    <submittedName>
        <fullName evidence="5">SAM-dependent chlorinase/fluorinase</fullName>
    </submittedName>
</protein>
<name>A0ABU4VME7_9ACTN</name>
<dbReference type="PANTHER" id="PTHR35092">
    <property type="entry name" value="CHLORINASE MJ1651"/>
    <property type="match status" value="1"/>
</dbReference>
<feature type="domain" description="S-adenosyl-l-methionine hydroxide adenosyltransferase C-terminal" evidence="4">
    <location>
        <begin position="182"/>
        <end position="264"/>
    </location>
</feature>
<dbReference type="Pfam" id="PF01887">
    <property type="entry name" value="SAM_HAT_N"/>
    <property type="match status" value="1"/>
</dbReference>
<dbReference type="PANTHER" id="PTHR35092:SF1">
    <property type="entry name" value="CHLORINASE MJ1651"/>
    <property type="match status" value="1"/>
</dbReference>
<dbReference type="SUPFAM" id="SSF102522">
    <property type="entry name" value="Bacterial fluorinating enzyme, N-terminal domain"/>
    <property type="match status" value="1"/>
</dbReference>
<sequence>MPTDQPTVTFLSDYGLHDEFVGVCHAVIARIAPQARIIDLTHGIPSYDVRLGAITLQRALPYAPPGVHLAVVDPEVGGRRRPIALRVAEDDRMLVGPDNGLLWLAAQRFGGIVEAADLSRSAYRLEPVSATFHGRDIFAPIAARLATGLDLHDVGEPLDPDDVTIQAMPLAEVEADEVVAHAIAFDRFGNVMLDLEHEELTMGVGLKLGEPVEINGERGVYASTFADVDPGTLIVYEDANRAMAVAVNRASARERLGLAVDGPVRIRRP</sequence>
<evidence type="ECO:0000256" key="2">
    <source>
        <dbReference type="ARBA" id="ARBA00024035"/>
    </source>
</evidence>
<evidence type="ECO:0000259" key="3">
    <source>
        <dbReference type="Pfam" id="PF01887"/>
    </source>
</evidence>
<evidence type="ECO:0000259" key="4">
    <source>
        <dbReference type="Pfam" id="PF20257"/>
    </source>
</evidence>
<evidence type="ECO:0000256" key="1">
    <source>
        <dbReference type="ARBA" id="ARBA00022691"/>
    </source>
</evidence>
<proteinExistence type="inferred from homology"/>
<dbReference type="Gene3D" id="3.40.50.10790">
    <property type="entry name" value="S-adenosyl-l-methionine hydroxide adenosyltransferase, N-terminal"/>
    <property type="match status" value="1"/>
</dbReference>
<feature type="domain" description="S-adenosyl-l-methionine hydroxide adenosyltransferase N-terminal" evidence="3">
    <location>
        <begin position="8"/>
        <end position="155"/>
    </location>
</feature>
<comment type="caution">
    <text evidence="5">The sequence shown here is derived from an EMBL/GenBank/DDBJ whole genome shotgun (WGS) entry which is preliminary data.</text>
</comment>